<dbReference type="SUPFAM" id="SSF56784">
    <property type="entry name" value="HAD-like"/>
    <property type="match status" value="1"/>
</dbReference>
<keyword evidence="5 8" id="KW-1133">Transmembrane helix</keyword>
<dbReference type="InterPro" id="IPR008250">
    <property type="entry name" value="ATPase_P-typ_transduc_dom_A_sf"/>
</dbReference>
<feature type="transmembrane region" description="Helical" evidence="8">
    <location>
        <begin position="672"/>
        <end position="691"/>
    </location>
</feature>
<feature type="transmembrane region" description="Helical" evidence="8">
    <location>
        <begin position="61"/>
        <end position="80"/>
    </location>
</feature>
<dbReference type="PANTHER" id="PTHR43520">
    <property type="entry name" value="ATP7, ISOFORM B"/>
    <property type="match status" value="1"/>
</dbReference>
<feature type="region of interest" description="Disordered" evidence="7">
    <location>
        <begin position="742"/>
        <end position="766"/>
    </location>
</feature>
<name>A0A0W0YWV9_9GAMM</name>
<dbReference type="GO" id="GO:0055070">
    <property type="term" value="P:copper ion homeostasis"/>
    <property type="evidence" value="ECO:0007669"/>
    <property type="project" value="TreeGrafter"/>
</dbReference>
<dbReference type="InterPro" id="IPR023299">
    <property type="entry name" value="ATPase_P-typ_cyto_dom_N"/>
</dbReference>
<feature type="transmembrane region" description="Helical" evidence="8">
    <location>
        <begin position="125"/>
        <end position="143"/>
    </location>
</feature>
<feature type="region of interest" description="Disordered" evidence="7">
    <location>
        <begin position="20"/>
        <end position="56"/>
    </location>
</feature>
<evidence type="ECO:0000256" key="1">
    <source>
        <dbReference type="ARBA" id="ARBA00004127"/>
    </source>
</evidence>
<dbReference type="GO" id="GO:0043682">
    <property type="term" value="F:P-type divalent copper transporter activity"/>
    <property type="evidence" value="ECO:0007669"/>
    <property type="project" value="TreeGrafter"/>
</dbReference>
<feature type="domain" description="P-type ATPase A" evidence="9">
    <location>
        <begin position="190"/>
        <end position="282"/>
    </location>
</feature>
<dbReference type="GO" id="GO:0016020">
    <property type="term" value="C:membrane"/>
    <property type="evidence" value="ECO:0007669"/>
    <property type="project" value="InterPro"/>
</dbReference>
<feature type="transmembrane region" description="Helical" evidence="8">
    <location>
        <begin position="299"/>
        <end position="320"/>
    </location>
</feature>
<dbReference type="PATRIC" id="fig|1122169.6.peg.1435"/>
<keyword evidence="6 8" id="KW-0472">Membrane</keyword>
<dbReference type="InterPro" id="IPR059000">
    <property type="entry name" value="ATPase_P-type_domA"/>
</dbReference>
<dbReference type="GO" id="GO:0005524">
    <property type="term" value="F:ATP binding"/>
    <property type="evidence" value="ECO:0007669"/>
    <property type="project" value="InterPro"/>
</dbReference>
<dbReference type="InterPro" id="IPR036412">
    <property type="entry name" value="HAD-like_sf"/>
</dbReference>
<dbReference type="InterPro" id="IPR001757">
    <property type="entry name" value="P_typ_ATPase"/>
</dbReference>
<evidence type="ECO:0000256" key="6">
    <source>
        <dbReference type="ARBA" id="ARBA00023136"/>
    </source>
</evidence>
<dbReference type="GO" id="GO:0012505">
    <property type="term" value="C:endomembrane system"/>
    <property type="evidence" value="ECO:0007669"/>
    <property type="project" value="UniProtKB-SubCell"/>
</dbReference>
<dbReference type="NCBIfam" id="TIGR01494">
    <property type="entry name" value="ATPase_P-type"/>
    <property type="match status" value="1"/>
</dbReference>
<keyword evidence="11" id="KW-1185">Reference proteome</keyword>
<dbReference type="Gene3D" id="2.70.150.10">
    <property type="entry name" value="Calcium-transporting ATPase, cytoplasmic transduction domain A"/>
    <property type="match status" value="1"/>
</dbReference>
<evidence type="ECO:0000313" key="10">
    <source>
        <dbReference type="EMBL" id="KTD61336.1"/>
    </source>
</evidence>
<dbReference type="SUPFAM" id="SSF81653">
    <property type="entry name" value="Calcium ATPase, transduction domain A"/>
    <property type="match status" value="1"/>
</dbReference>
<feature type="transmembrane region" description="Helical" evidence="8">
    <location>
        <begin position="87"/>
        <end position="105"/>
    </location>
</feature>
<comment type="caution">
    <text evidence="10">The sequence shown here is derived from an EMBL/GenBank/DDBJ whole genome shotgun (WGS) entry which is preliminary data.</text>
</comment>
<dbReference type="Pfam" id="PF00122">
    <property type="entry name" value="E1-E2_ATPase"/>
    <property type="match status" value="1"/>
</dbReference>
<dbReference type="InterPro" id="IPR023214">
    <property type="entry name" value="HAD_sf"/>
</dbReference>
<feature type="compositionally biased region" description="Basic residues" evidence="7">
    <location>
        <begin position="30"/>
        <end position="42"/>
    </location>
</feature>
<dbReference type="PRINTS" id="PR00119">
    <property type="entry name" value="CATATPASE"/>
</dbReference>
<dbReference type="RefSeq" id="WP_018578274.1">
    <property type="nucleotide sequence ID" value="NZ_KB892427.1"/>
</dbReference>
<dbReference type="EMBL" id="LNYW01000037">
    <property type="protein sequence ID" value="KTD61336.1"/>
    <property type="molecule type" value="Genomic_DNA"/>
</dbReference>
<evidence type="ECO:0000256" key="8">
    <source>
        <dbReference type="SAM" id="Phobius"/>
    </source>
</evidence>
<dbReference type="AlphaFoldDB" id="A0A0W0YWV9"/>
<feature type="compositionally biased region" description="Basic and acidic residues" evidence="7">
    <location>
        <begin position="43"/>
        <end position="56"/>
    </location>
</feature>
<keyword evidence="3" id="KW-0479">Metal-binding</keyword>
<gene>
    <name evidence="10" type="ORF">Lsha_1243</name>
</gene>
<dbReference type="OrthoDB" id="2490855at2"/>
<accession>A0A0W0YWV9</accession>
<dbReference type="Proteomes" id="UP000054600">
    <property type="component" value="Unassembled WGS sequence"/>
</dbReference>
<evidence type="ECO:0000259" key="9">
    <source>
        <dbReference type="Pfam" id="PF00122"/>
    </source>
</evidence>
<dbReference type="eggNOG" id="COG2217">
    <property type="taxonomic scope" value="Bacteria"/>
</dbReference>
<dbReference type="GO" id="GO:0005507">
    <property type="term" value="F:copper ion binding"/>
    <property type="evidence" value="ECO:0007669"/>
    <property type="project" value="TreeGrafter"/>
</dbReference>
<dbReference type="SUPFAM" id="SSF81665">
    <property type="entry name" value="Calcium ATPase, transmembrane domain M"/>
    <property type="match status" value="1"/>
</dbReference>
<sequence>MDHAHNHIDHSDDALIEDQYEHSHDSDHSTHKKHKKKKKHEHAHGDHNHDHHHDHEHENHWLKAGLGILWGVGLLVLSIASFNIPAIAYYAITGLTSLMTLYLGYSVYQSAWDALLGLRWNTTTLYTISTLTIFAVSLVSMFVPGLPMMFEAAPLVLGFWHLGEGIEHSLVGEITKKLDVRDCLSPTVKMKGSSDKEISIKKLLPGDHIIVNQGDVIPVDGVLAESTLLYTTRIDGSPALKRFKAGDAVKSGMRLAEHGSPVEMQVTHTYKKSYLSLIAQNINKANDEKAPIQLFADTILKYFIPGLLAIAVLSGIIIGTLFTPALAIQCVISVLVSACPCALSLITPMAVKIGMTKASDHGIHFNNGKALQAAADIDVVVFDLNGTLTKGQIEVSSLNIDDKRFLNHIALLESHSEHPVAKTIRAYIQGSTPSAKEELQCTSIDKSHHSGMKGIINGVRFMIGNREMLLENDITQFPKPYDNPDNGSVYIVRGSRVIGQIALDDPLRADAVATVNKLKELGKEVHICSGAGKTTVEKYAEVLGISRDNLCANAVGAVTKAGEMSKTSYLELLKLKGHRVAMVGDAANDLTAIAYADLGIAVKSTIGDNITEQYAGIVIQEGSLFPIATAFDVSQKTQQNIFQNLIVSLTYNSVITLVAAGLFVALGFALNPVLGVALMVIESTIVLANLYRFKQQDVLTPEPENHDEINEELNQSTSTILNTLGHQPESAKQFVTISEPQSSGSVLQFNPPSVQEQNSDLDTNDTPLCSACR</sequence>
<feature type="compositionally biased region" description="Basic and acidic residues" evidence="7">
    <location>
        <begin position="20"/>
        <end position="29"/>
    </location>
</feature>
<proteinExistence type="predicted"/>
<dbReference type="Gene3D" id="3.40.50.1000">
    <property type="entry name" value="HAD superfamily/HAD-like"/>
    <property type="match status" value="1"/>
</dbReference>
<evidence type="ECO:0000256" key="5">
    <source>
        <dbReference type="ARBA" id="ARBA00022989"/>
    </source>
</evidence>
<feature type="transmembrane region" description="Helical" evidence="8">
    <location>
        <begin position="326"/>
        <end position="347"/>
    </location>
</feature>
<dbReference type="GO" id="GO:0016887">
    <property type="term" value="F:ATP hydrolysis activity"/>
    <property type="evidence" value="ECO:0007669"/>
    <property type="project" value="InterPro"/>
</dbReference>
<dbReference type="Gene3D" id="1.20.1110.10">
    <property type="entry name" value="Calcium-transporting ATPase, transmembrane domain"/>
    <property type="match status" value="1"/>
</dbReference>
<dbReference type="PANTHER" id="PTHR43520:SF8">
    <property type="entry name" value="P-TYPE CU(+) TRANSPORTER"/>
    <property type="match status" value="1"/>
</dbReference>
<dbReference type="Pfam" id="PF00702">
    <property type="entry name" value="Hydrolase"/>
    <property type="match status" value="1"/>
</dbReference>
<feature type="transmembrane region" description="Helical" evidence="8">
    <location>
        <begin position="645"/>
        <end position="666"/>
    </location>
</feature>
<reference evidence="10 11" key="1">
    <citation type="submission" date="2015-11" db="EMBL/GenBank/DDBJ databases">
        <title>Genomic analysis of 38 Legionella species identifies large and diverse effector repertoires.</title>
        <authorList>
            <person name="Burstein D."/>
            <person name="Amaro F."/>
            <person name="Zusman T."/>
            <person name="Lifshitz Z."/>
            <person name="Cohen O."/>
            <person name="Gilbert J.A."/>
            <person name="Pupko T."/>
            <person name="Shuman H.A."/>
            <person name="Segal G."/>
        </authorList>
    </citation>
    <scope>NUCLEOTIDE SEQUENCE [LARGE SCALE GENOMIC DNA]</scope>
    <source>
        <strain evidence="10 11">ATCC 49655</strain>
    </source>
</reference>
<evidence type="ECO:0000256" key="7">
    <source>
        <dbReference type="SAM" id="MobiDB-lite"/>
    </source>
</evidence>
<dbReference type="Gene3D" id="3.40.1110.10">
    <property type="entry name" value="Calcium-transporting ATPase, cytoplasmic domain N"/>
    <property type="match status" value="1"/>
</dbReference>
<organism evidence="10 11">
    <name type="scientific">Legionella shakespearei DSM 23087</name>
    <dbReference type="NCBI Taxonomy" id="1122169"/>
    <lineage>
        <taxon>Bacteria</taxon>
        <taxon>Pseudomonadati</taxon>
        <taxon>Pseudomonadota</taxon>
        <taxon>Gammaproteobacteria</taxon>
        <taxon>Legionellales</taxon>
        <taxon>Legionellaceae</taxon>
        <taxon>Legionella</taxon>
    </lineage>
</organism>
<dbReference type="InterPro" id="IPR023298">
    <property type="entry name" value="ATPase_P-typ_TM_dom_sf"/>
</dbReference>
<keyword evidence="2 8" id="KW-0812">Transmembrane</keyword>
<keyword evidence="4" id="KW-1278">Translocase</keyword>
<evidence type="ECO:0000256" key="4">
    <source>
        <dbReference type="ARBA" id="ARBA00022967"/>
    </source>
</evidence>
<comment type="subcellular location">
    <subcellularLocation>
        <location evidence="1">Endomembrane system</location>
        <topology evidence="1">Multi-pass membrane protein</topology>
    </subcellularLocation>
</comment>
<protein>
    <submittedName>
        <fullName evidence="10">Heavy metal transporting P-type ATPase</fullName>
    </submittedName>
</protein>
<evidence type="ECO:0000256" key="3">
    <source>
        <dbReference type="ARBA" id="ARBA00022723"/>
    </source>
</evidence>
<evidence type="ECO:0000256" key="2">
    <source>
        <dbReference type="ARBA" id="ARBA00022692"/>
    </source>
</evidence>
<dbReference type="STRING" id="1122169.Lsha_1243"/>
<evidence type="ECO:0000313" key="11">
    <source>
        <dbReference type="Proteomes" id="UP000054600"/>
    </source>
</evidence>